<dbReference type="EMBL" id="JACIEV010000008">
    <property type="protein sequence ID" value="MBB4154958.1"/>
    <property type="molecule type" value="Genomic_DNA"/>
</dbReference>
<dbReference type="GO" id="GO:0003700">
    <property type="term" value="F:DNA-binding transcription factor activity"/>
    <property type="evidence" value="ECO:0007669"/>
    <property type="project" value="InterPro"/>
</dbReference>
<proteinExistence type="predicted"/>
<dbReference type="InterPro" id="IPR036390">
    <property type="entry name" value="WH_DNA-bd_sf"/>
</dbReference>
<evidence type="ECO:0000313" key="2">
    <source>
        <dbReference type="EMBL" id="MBB4154958.1"/>
    </source>
</evidence>
<dbReference type="Gene3D" id="1.10.10.10">
    <property type="entry name" value="Winged helix-like DNA-binding domain superfamily/Winged helix DNA-binding domain"/>
    <property type="match status" value="1"/>
</dbReference>
<dbReference type="GO" id="GO:0003677">
    <property type="term" value="F:DNA binding"/>
    <property type="evidence" value="ECO:0007669"/>
    <property type="project" value="UniProtKB-KW"/>
</dbReference>
<organism evidence="2 3">
    <name type="scientific">Sphingomonas jinjuensis</name>
    <dbReference type="NCBI Taxonomy" id="535907"/>
    <lineage>
        <taxon>Bacteria</taxon>
        <taxon>Pseudomonadati</taxon>
        <taxon>Pseudomonadota</taxon>
        <taxon>Alphaproteobacteria</taxon>
        <taxon>Sphingomonadales</taxon>
        <taxon>Sphingomonadaceae</taxon>
        <taxon>Sphingomonas</taxon>
    </lineage>
</organism>
<dbReference type="InterPro" id="IPR000835">
    <property type="entry name" value="HTH_MarR-typ"/>
</dbReference>
<dbReference type="GO" id="GO:0006950">
    <property type="term" value="P:response to stress"/>
    <property type="evidence" value="ECO:0007669"/>
    <property type="project" value="TreeGrafter"/>
</dbReference>
<dbReference type="PROSITE" id="PS50995">
    <property type="entry name" value="HTH_MARR_2"/>
    <property type="match status" value="1"/>
</dbReference>
<feature type="domain" description="HTH marR-type" evidence="1">
    <location>
        <begin position="12"/>
        <end position="144"/>
    </location>
</feature>
<dbReference type="PANTHER" id="PTHR33164:SF43">
    <property type="entry name" value="HTH-TYPE TRANSCRIPTIONAL REPRESSOR YETL"/>
    <property type="match status" value="1"/>
</dbReference>
<dbReference type="InterPro" id="IPR039422">
    <property type="entry name" value="MarR/SlyA-like"/>
</dbReference>
<evidence type="ECO:0000313" key="3">
    <source>
        <dbReference type="Proteomes" id="UP000529795"/>
    </source>
</evidence>
<keyword evidence="3" id="KW-1185">Reference proteome</keyword>
<reference evidence="2 3" key="1">
    <citation type="submission" date="2020-08" db="EMBL/GenBank/DDBJ databases">
        <title>Genomic Encyclopedia of Type Strains, Phase IV (KMG-IV): sequencing the most valuable type-strain genomes for metagenomic binning, comparative biology and taxonomic classification.</title>
        <authorList>
            <person name="Goeker M."/>
        </authorList>
    </citation>
    <scope>NUCLEOTIDE SEQUENCE [LARGE SCALE GENOMIC DNA]</scope>
    <source>
        <strain evidence="2 3">YC6723</strain>
    </source>
</reference>
<protein>
    <submittedName>
        <fullName evidence="2">DNA-binding MarR family transcriptional regulator</fullName>
    </submittedName>
</protein>
<sequence length="156" mass="17571">MAYYTASSFEPDTSVGYLAKRVFQLSAAGLEPMFAEEGTTLTQWSALVSLHYGRADTCAELARDLVHDKGATTRLIDSLEAKGWVRRVRDSDDRRVSRLTLTENGERVAQRCRARVVACWNEWLADWSRADVDQLLTLLHRLRGDLEQQVLGEVAA</sequence>
<dbReference type="PANTHER" id="PTHR33164">
    <property type="entry name" value="TRANSCRIPTIONAL REGULATOR, MARR FAMILY"/>
    <property type="match status" value="1"/>
</dbReference>
<dbReference type="SMART" id="SM00347">
    <property type="entry name" value="HTH_MARR"/>
    <property type="match status" value="1"/>
</dbReference>
<evidence type="ECO:0000259" key="1">
    <source>
        <dbReference type="PROSITE" id="PS50995"/>
    </source>
</evidence>
<dbReference type="Proteomes" id="UP000529795">
    <property type="component" value="Unassembled WGS sequence"/>
</dbReference>
<keyword evidence="2" id="KW-0238">DNA-binding</keyword>
<dbReference type="AlphaFoldDB" id="A0A840FM03"/>
<dbReference type="Pfam" id="PF01047">
    <property type="entry name" value="MarR"/>
    <property type="match status" value="1"/>
</dbReference>
<dbReference type="InterPro" id="IPR036388">
    <property type="entry name" value="WH-like_DNA-bd_sf"/>
</dbReference>
<comment type="caution">
    <text evidence="2">The sequence shown here is derived from an EMBL/GenBank/DDBJ whole genome shotgun (WGS) entry which is preliminary data.</text>
</comment>
<dbReference type="SUPFAM" id="SSF46785">
    <property type="entry name" value="Winged helix' DNA-binding domain"/>
    <property type="match status" value="1"/>
</dbReference>
<accession>A0A840FM03</accession>
<dbReference type="RefSeq" id="WP_183985966.1">
    <property type="nucleotide sequence ID" value="NZ_JACIEV010000008.1"/>
</dbReference>
<gene>
    <name evidence="2" type="ORF">GGQ80_002874</name>
</gene>
<dbReference type="PRINTS" id="PR00598">
    <property type="entry name" value="HTHMARR"/>
</dbReference>
<name>A0A840FM03_9SPHN</name>